<gene>
    <name evidence="1" type="ORF">PLEPLA_LOCUS2189</name>
</gene>
<organism evidence="1 2">
    <name type="scientific">Pleuronectes platessa</name>
    <name type="common">European plaice</name>
    <dbReference type="NCBI Taxonomy" id="8262"/>
    <lineage>
        <taxon>Eukaryota</taxon>
        <taxon>Metazoa</taxon>
        <taxon>Chordata</taxon>
        <taxon>Craniata</taxon>
        <taxon>Vertebrata</taxon>
        <taxon>Euteleostomi</taxon>
        <taxon>Actinopterygii</taxon>
        <taxon>Neopterygii</taxon>
        <taxon>Teleostei</taxon>
        <taxon>Neoteleostei</taxon>
        <taxon>Acanthomorphata</taxon>
        <taxon>Carangaria</taxon>
        <taxon>Pleuronectiformes</taxon>
        <taxon>Pleuronectoidei</taxon>
        <taxon>Pleuronectidae</taxon>
        <taxon>Pleuronectes</taxon>
    </lineage>
</organism>
<dbReference type="EMBL" id="CADEAL010000109">
    <property type="protein sequence ID" value="CAB1414480.1"/>
    <property type="molecule type" value="Genomic_DNA"/>
</dbReference>
<protein>
    <submittedName>
        <fullName evidence="1">Uncharacterized protein</fullName>
    </submittedName>
</protein>
<evidence type="ECO:0000313" key="1">
    <source>
        <dbReference type="EMBL" id="CAB1414480.1"/>
    </source>
</evidence>
<name>A0A9N7Y1N8_PLEPL</name>
<dbReference type="Proteomes" id="UP001153269">
    <property type="component" value="Unassembled WGS sequence"/>
</dbReference>
<sequence>MCLTLGEAASPQDGCREDRISQEALLEEGPSSQASLKLEHRQEVGAQELRSRRSGQGVCWAGNHPRASIDKAHSTVRRHLVLEEVWAGFQRGEDQQDGGYQGMWRGAWTRWEGALERKVHGPSCL</sequence>
<keyword evidence="2" id="KW-1185">Reference proteome</keyword>
<accession>A0A9N7Y1N8</accession>
<proteinExistence type="predicted"/>
<comment type="caution">
    <text evidence="1">The sequence shown here is derived from an EMBL/GenBank/DDBJ whole genome shotgun (WGS) entry which is preliminary data.</text>
</comment>
<reference evidence="1" key="1">
    <citation type="submission" date="2020-03" db="EMBL/GenBank/DDBJ databases">
        <authorList>
            <person name="Weist P."/>
        </authorList>
    </citation>
    <scope>NUCLEOTIDE SEQUENCE</scope>
</reference>
<evidence type="ECO:0000313" key="2">
    <source>
        <dbReference type="Proteomes" id="UP001153269"/>
    </source>
</evidence>
<dbReference type="AlphaFoldDB" id="A0A9N7Y1N8"/>